<evidence type="ECO:0000256" key="7">
    <source>
        <dbReference type="ARBA" id="ARBA00023065"/>
    </source>
</evidence>
<evidence type="ECO:0000256" key="3">
    <source>
        <dbReference type="ARBA" id="ARBA00022448"/>
    </source>
</evidence>
<name>A0A386UR18_9RHOB</name>
<dbReference type="InterPro" id="IPR027469">
    <property type="entry name" value="Cation_efflux_TMD_sf"/>
</dbReference>
<keyword evidence="5" id="KW-0862">Zinc</keyword>
<dbReference type="InterPro" id="IPR036837">
    <property type="entry name" value="Cation_efflux_CTD_sf"/>
</dbReference>
<feature type="compositionally biased region" description="Basic and acidic residues" evidence="9">
    <location>
        <begin position="330"/>
        <end position="357"/>
    </location>
</feature>
<dbReference type="InterPro" id="IPR050681">
    <property type="entry name" value="CDF/SLC30A"/>
</dbReference>
<reference evidence="14" key="1">
    <citation type="submission" date="2018-07" db="EMBL/GenBank/DDBJ databases">
        <title>Genome Structure of the Opportunistic Pathogen Paracoccus yeei (Alphaproteobacteria) and Identification of Putative Virulence Factors.</title>
        <authorList>
            <person name="Lasek R."/>
            <person name="Szuplewska M."/>
            <person name="Mitura M."/>
            <person name="Decewicz P."/>
            <person name="Chmielowska C."/>
            <person name="Pawlot A."/>
            <person name="Sentkowska D."/>
            <person name="Czarnecki J."/>
            <person name="Bartosik D."/>
        </authorList>
    </citation>
    <scope>NUCLEOTIDE SEQUENCE [LARGE SCALE GENOMIC DNA]</scope>
    <source>
        <strain evidence="14">CCUG 32053</strain>
    </source>
</reference>
<comment type="similarity">
    <text evidence="2">Belongs to the cation diffusion facilitator (CDF) transporter (TC 2.A.4) family. SLC30A subfamily.</text>
</comment>
<evidence type="ECO:0000259" key="12">
    <source>
        <dbReference type="Pfam" id="PF16916"/>
    </source>
</evidence>
<keyword evidence="6 10" id="KW-1133">Transmembrane helix</keyword>
<dbReference type="SUPFAM" id="SSF160240">
    <property type="entry name" value="Cation efflux protein cytoplasmic domain-like"/>
    <property type="match status" value="1"/>
</dbReference>
<feature type="domain" description="Cation efflux protein cytoplasmic" evidence="12">
    <location>
        <begin position="246"/>
        <end position="309"/>
    </location>
</feature>
<dbReference type="SUPFAM" id="SSF161111">
    <property type="entry name" value="Cation efflux protein transmembrane domain-like"/>
    <property type="match status" value="1"/>
</dbReference>
<evidence type="ECO:0000256" key="8">
    <source>
        <dbReference type="ARBA" id="ARBA00023136"/>
    </source>
</evidence>
<feature type="transmembrane region" description="Helical" evidence="10">
    <location>
        <begin position="67"/>
        <end position="88"/>
    </location>
</feature>
<keyword evidence="7" id="KW-0406">Ion transport</keyword>
<evidence type="ECO:0000313" key="13">
    <source>
        <dbReference type="EMBL" id="AYF02808.1"/>
    </source>
</evidence>
<evidence type="ECO:0000256" key="10">
    <source>
        <dbReference type="SAM" id="Phobius"/>
    </source>
</evidence>
<dbReference type="Pfam" id="PF16916">
    <property type="entry name" value="ZT_dimer"/>
    <property type="match status" value="1"/>
</dbReference>
<evidence type="ECO:0000256" key="5">
    <source>
        <dbReference type="ARBA" id="ARBA00022906"/>
    </source>
</evidence>
<keyword evidence="5" id="KW-0864">Zinc transport</keyword>
<gene>
    <name evidence="13" type="ORF">PY32053_03230</name>
</gene>
<evidence type="ECO:0000256" key="6">
    <source>
        <dbReference type="ARBA" id="ARBA00022989"/>
    </source>
</evidence>
<feature type="region of interest" description="Disordered" evidence="9">
    <location>
        <begin position="1"/>
        <end position="33"/>
    </location>
</feature>
<dbReference type="Gene3D" id="1.20.1510.10">
    <property type="entry name" value="Cation efflux protein transmembrane domain"/>
    <property type="match status" value="1"/>
</dbReference>
<dbReference type="InterPro" id="IPR058533">
    <property type="entry name" value="Cation_efflux_TM"/>
</dbReference>
<evidence type="ECO:0000256" key="1">
    <source>
        <dbReference type="ARBA" id="ARBA00004141"/>
    </source>
</evidence>
<feature type="domain" description="Cation efflux protein transmembrane" evidence="11">
    <location>
        <begin position="41"/>
        <end position="232"/>
    </location>
</feature>
<dbReference type="PANTHER" id="PTHR11562:SF17">
    <property type="entry name" value="RE54080P-RELATED"/>
    <property type="match status" value="1"/>
</dbReference>
<feature type="transmembrane region" description="Helical" evidence="10">
    <location>
        <begin position="139"/>
        <end position="163"/>
    </location>
</feature>
<dbReference type="GO" id="GO:0005886">
    <property type="term" value="C:plasma membrane"/>
    <property type="evidence" value="ECO:0007669"/>
    <property type="project" value="TreeGrafter"/>
</dbReference>
<feature type="compositionally biased region" description="Basic and acidic residues" evidence="9">
    <location>
        <begin position="18"/>
        <end position="29"/>
    </location>
</feature>
<evidence type="ECO:0000256" key="4">
    <source>
        <dbReference type="ARBA" id="ARBA00022692"/>
    </source>
</evidence>
<organism evidence="13 14">
    <name type="scientific">Paracoccus yeei</name>
    <dbReference type="NCBI Taxonomy" id="147645"/>
    <lineage>
        <taxon>Bacteria</taxon>
        <taxon>Pseudomonadati</taxon>
        <taxon>Pseudomonadota</taxon>
        <taxon>Alphaproteobacteria</taxon>
        <taxon>Rhodobacterales</taxon>
        <taxon>Paracoccaceae</taxon>
        <taxon>Paracoccus</taxon>
    </lineage>
</organism>
<dbReference type="Pfam" id="PF01545">
    <property type="entry name" value="Cation_efflux"/>
    <property type="match status" value="1"/>
</dbReference>
<evidence type="ECO:0000259" key="11">
    <source>
        <dbReference type="Pfam" id="PF01545"/>
    </source>
</evidence>
<keyword evidence="4 10" id="KW-0812">Transmembrane</keyword>
<feature type="transmembrane region" description="Helical" evidence="10">
    <location>
        <begin position="175"/>
        <end position="201"/>
    </location>
</feature>
<keyword evidence="3" id="KW-0813">Transport</keyword>
<dbReference type="InterPro" id="IPR027470">
    <property type="entry name" value="Cation_efflux_CTD"/>
</dbReference>
<dbReference type="InterPro" id="IPR002524">
    <property type="entry name" value="Cation_efflux"/>
</dbReference>
<protein>
    <submittedName>
        <fullName evidence="13">Cation diffusion facilitator family transporter</fullName>
    </submittedName>
</protein>
<feature type="transmembrane region" description="Helical" evidence="10">
    <location>
        <begin position="41"/>
        <end position="61"/>
    </location>
</feature>
<keyword evidence="8 10" id="KW-0472">Membrane</keyword>
<feature type="region of interest" description="Disordered" evidence="9">
    <location>
        <begin position="328"/>
        <end position="357"/>
    </location>
</feature>
<dbReference type="Proteomes" id="UP000272010">
    <property type="component" value="Chromosome"/>
</dbReference>
<dbReference type="PANTHER" id="PTHR11562">
    <property type="entry name" value="CATION EFFLUX PROTEIN/ ZINC TRANSPORTER"/>
    <property type="match status" value="1"/>
</dbReference>
<feature type="transmembrane region" description="Helical" evidence="10">
    <location>
        <begin position="207"/>
        <end position="224"/>
    </location>
</feature>
<evidence type="ECO:0000256" key="2">
    <source>
        <dbReference type="ARBA" id="ARBA00008873"/>
    </source>
</evidence>
<accession>A0A386UR18</accession>
<evidence type="ECO:0000256" key="9">
    <source>
        <dbReference type="SAM" id="MobiDB-lite"/>
    </source>
</evidence>
<evidence type="ECO:0000313" key="14">
    <source>
        <dbReference type="Proteomes" id="UP000272010"/>
    </source>
</evidence>
<feature type="transmembrane region" description="Helical" evidence="10">
    <location>
        <begin position="108"/>
        <end position="127"/>
    </location>
</feature>
<dbReference type="AlphaFoldDB" id="A0A386UR18"/>
<dbReference type="NCBIfam" id="TIGR01297">
    <property type="entry name" value="CDF"/>
    <property type="match status" value="1"/>
</dbReference>
<comment type="subcellular location">
    <subcellularLocation>
        <location evidence="1">Membrane</location>
        <topology evidence="1">Multi-pass membrane protein</topology>
    </subcellularLocation>
</comment>
<dbReference type="GO" id="GO:0005385">
    <property type="term" value="F:zinc ion transmembrane transporter activity"/>
    <property type="evidence" value="ECO:0007669"/>
    <property type="project" value="TreeGrafter"/>
</dbReference>
<proteinExistence type="inferred from homology"/>
<dbReference type="EMBL" id="CP031078">
    <property type="protein sequence ID" value="AYF02808.1"/>
    <property type="molecule type" value="Genomic_DNA"/>
</dbReference>
<sequence>MYVNRMSPEMSHSHSHGHSHDDHSHDHSHAPTVTSDNERKVLLSFFLILTFMIVEVIGGLISGSLALLADAGHMLSDAAALALAYAAFRFGRRAADSKRTFGYLRFEVLAGFINAITLFAIVVWIVYEAWQRFQEPHVILAGPMLGVAIAGLLINILVFWILTRGDTEHVNIKGAILHVLGDLLGSVAAVSAAIVIMYTGWTLIDPILSVFVSLLILRAAWNLLGKSIHILLEGAPDNATPEKIERHLVENIAGVASVSHIHVWSITSGRTLATLHVRPKADVDVRSVMRAVERELKSQFKIEHPTIAIDWNDDADACSLSQASALTGHAHGDRHDHDGHHHNHGPEHVHSKQEHER</sequence>